<organism evidence="1 2">
    <name type="scientific">Leersia perrieri</name>
    <dbReference type="NCBI Taxonomy" id="77586"/>
    <lineage>
        <taxon>Eukaryota</taxon>
        <taxon>Viridiplantae</taxon>
        <taxon>Streptophyta</taxon>
        <taxon>Embryophyta</taxon>
        <taxon>Tracheophyta</taxon>
        <taxon>Spermatophyta</taxon>
        <taxon>Magnoliopsida</taxon>
        <taxon>Liliopsida</taxon>
        <taxon>Poales</taxon>
        <taxon>Poaceae</taxon>
        <taxon>BOP clade</taxon>
        <taxon>Oryzoideae</taxon>
        <taxon>Oryzeae</taxon>
        <taxon>Oryzinae</taxon>
        <taxon>Leersia</taxon>
    </lineage>
</organism>
<reference evidence="2" key="2">
    <citation type="submission" date="2013-12" db="EMBL/GenBank/DDBJ databases">
        <authorList>
            <person name="Yu Y."/>
            <person name="Lee S."/>
            <person name="de Baynast K."/>
            <person name="Wissotski M."/>
            <person name="Liu L."/>
            <person name="Talag J."/>
            <person name="Goicoechea J."/>
            <person name="Angelova A."/>
            <person name="Jetty R."/>
            <person name="Kudrna D."/>
            <person name="Golser W."/>
            <person name="Rivera L."/>
            <person name="Zhang J."/>
            <person name="Wing R."/>
        </authorList>
    </citation>
    <scope>NUCLEOTIDE SEQUENCE</scope>
</reference>
<evidence type="ECO:0000313" key="1">
    <source>
        <dbReference type="EnsemblPlants" id="LPERR08G15850.1"/>
    </source>
</evidence>
<accession>A0A0D9X978</accession>
<reference evidence="1 2" key="1">
    <citation type="submission" date="2012-08" db="EMBL/GenBank/DDBJ databases">
        <title>Oryza genome evolution.</title>
        <authorList>
            <person name="Wing R.A."/>
        </authorList>
    </citation>
    <scope>NUCLEOTIDE SEQUENCE</scope>
</reference>
<proteinExistence type="predicted"/>
<name>A0A0D9X978_9ORYZ</name>
<dbReference type="EnsemblPlants" id="LPERR08G15850.1">
    <property type="protein sequence ID" value="LPERR08G15850.1"/>
    <property type="gene ID" value="LPERR08G15850"/>
</dbReference>
<evidence type="ECO:0000313" key="2">
    <source>
        <dbReference type="Proteomes" id="UP000032180"/>
    </source>
</evidence>
<protein>
    <submittedName>
        <fullName evidence="1">Uncharacterized protein</fullName>
    </submittedName>
</protein>
<dbReference type="Gramene" id="LPERR08G15850.1">
    <property type="protein sequence ID" value="LPERR08G15850.1"/>
    <property type="gene ID" value="LPERR08G15850"/>
</dbReference>
<keyword evidence="2" id="KW-1185">Reference proteome</keyword>
<dbReference type="AlphaFoldDB" id="A0A0D9X978"/>
<dbReference type="HOGENOM" id="CLU_2561613_0_0_1"/>
<reference evidence="1" key="3">
    <citation type="submission" date="2015-04" db="UniProtKB">
        <authorList>
            <consortium name="EnsemblPlants"/>
        </authorList>
    </citation>
    <scope>IDENTIFICATION</scope>
</reference>
<dbReference type="Proteomes" id="UP000032180">
    <property type="component" value="Chromosome 8"/>
</dbReference>
<sequence length="82" mass="8448">MYAICDVVCSKLNFFSQGRAVEATAVEVGGKNTFVIHASALVANSRYEAGLTAATKQTLAMYSAVSIQGGCGRGEEGDLLAG</sequence>